<dbReference type="AlphaFoldDB" id="A0A196SM49"/>
<dbReference type="PANTHER" id="PTHR12277">
    <property type="entry name" value="ALPHA/BETA HYDROLASE DOMAIN-CONTAINING PROTEIN"/>
    <property type="match status" value="1"/>
</dbReference>
<accession>A0A196SM49</accession>
<dbReference type="Pfam" id="PF12146">
    <property type="entry name" value="Hydrolase_4"/>
    <property type="match status" value="1"/>
</dbReference>
<proteinExistence type="predicted"/>
<dbReference type="OrthoDB" id="446723at2759"/>
<keyword evidence="3" id="KW-1185">Reference proteome</keyword>
<sequence>MGGVFGIPISKMHELMSIIGLLYVRDCDTKQVVNDLTLFPPYPVFYRVDTKNGKFVGMYGIDAIENAIPDCISVTYLQVLDGISICTMHCKSKSSKKVLIVSHGNAIDNGCCISAMMLYARSLDMDCIYYDYEGFGCSDGFTSCDCLERDIRVVYDYARQFFKGEDIFLLGESMGSVPTCHLAASLYRSFAASKASGFPCEPPLGGVILNGAVYSGRELIPCCLLPNRKDPYDNAAVISSIQCPIFFIHGMNDDIIPLADGKRLYNASTSKYPPWSTSIYLDYRNSLNIVAMRMYNRHF</sequence>
<gene>
    <name evidence="2" type="ORF">AV274_0112</name>
</gene>
<dbReference type="SUPFAM" id="SSF53474">
    <property type="entry name" value="alpha/beta-Hydrolases"/>
    <property type="match status" value="1"/>
</dbReference>
<evidence type="ECO:0000259" key="1">
    <source>
        <dbReference type="Pfam" id="PF12146"/>
    </source>
</evidence>
<dbReference type="STRING" id="478820.A0A196SM49"/>
<protein>
    <recommendedName>
        <fullName evidence="1">Serine aminopeptidase S33 domain-containing protein</fullName>
    </recommendedName>
</protein>
<name>A0A196SM49_BLAHN</name>
<dbReference type="Gene3D" id="3.40.50.1820">
    <property type="entry name" value="alpha/beta hydrolase"/>
    <property type="match status" value="1"/>
</dbReference>
<dbReference type="InterPro" id="IPR029058">
    <property type="entry name" value="AB_hydrolase_fold"/>
</dbReference>
<dbReference type="EMBL" id="LXWW01000005">
    <property type="protein sequence ID" value="OAO18128.1"/>
    <property type="molecule type" value="Genomic_DNA"/>
</dbReference>
<reference evidence="2 3" key="1">
    <citation type="submission" date="2016-05" db="EMBL/GenBank/DDBJ databases">
        <title>Nuclear genome of Blastocystis sp. subtype 1 NandII.</title>
        <authorList>
            <person name="Gentekaki E."/>
            <person name="Curtis B."/>
            <person name="Stairs C."/>
            <person name="Eme L."/>
            <person name="Herman E."/>
            <person name="Klimes V."/>
            <person name="Arias M.C."/>
            <person name="Elias M."/>
            <person name="Hilliou F."/>
            <person name="Klute M."/>
            <person name="Malik S.-B."/>
            <person name="Pightling A."/>
            <person name="Rachubinski R."/>
            <person name="Salas D."/>
            <person name="Schlacht A."/>
            <person name="Suga H."/>
            <person name="Archibald J."/>
            <person name="Ball S.G."/>
            <person name="Clark G."/>
            <person name="Dacks J."/>
            <person name="Van Der Giezen M."/>
            <person name="Tsaousis A."/>
            <person name="Roger A."/>
        </authorList>
    </citation>
    <scope>NUCLEOTIDE SEQUENCE [LARGE SCALE GENOMIC DNA]</scope>
    <source>
        <strain evidence="3">ATCC 50177 / NandII</strain>
    </source>
</reference>
<organism evidence="2 3">
    <name type="scientific">Blastocystis sp. subtype 1 (strain ATCC 50177 / NandII)</name>
    <dbReference type="NCBI Taxonomy" id="478820"/>
    <lineage>
        <taxon>Eukaryota</taxon>
        <taxon>Sar</taxon>
        <taxon>Stramenopiles</taxon>
        <taxon>Bigyra</taxon>
        <taxon>Opalozoa</taxon>
        <taxon>Opalinata</taxon>
        <taxon>Blastocystidae</taxon>
        <taxon>Blastocystis</taxon>
    </lineage>
</organism>
<dbReference type="PANTHER" id="PTHR12277:SF81">
    <property type="entry name" value="PROTEIN ABHD13"/>
    <property type="match status" value="1"/>
</dbReference>
<dbReference type="InterPro" id="IPR022742">
    <property type="entry name" value="Hydrolase_4"/>
</dbReference>
<feature type="domain" description="Serine aminopeptidase S33" evidence="1">
    <location>
        <begin position="95"/>
        <end position="184"/>
    </location>
</feature>
<evidence type="ECO:0000313" key="2">
    <source>
        <dbReference type="EMBL" id="OAO18128.1"/>
    </source>
</evidence>
<comment type="caution">
    <text evidence="2">The sequence shown here is derived from an EMBL/GenBank/DDBJ whole genome shotgun (WGS) entry which is preliminary data.</text>
</comment>
<dbReference type="Proteomes" id="UP000078348">
    <property type="component" value="Unassembled WGS sequence"/>
</dbReference>
<evidence type="ECO:0000313" key="3">
    <source>
        <dbReference type="Proteomes" id="UP000078348"/>
    </source>
</evidence>